<feature type="region of interest" description="Disordered" evidence="1">
    <location>
        <begin position="141"/>
        <end position="172"/>
    </location>
</feature>
<evidence type="ECO:0000313" key="3">
    <source>
        <dbReference type="Proteomes" id="UP001187192"/>
    </source>
</evidence>
<gene>
    <name evidence="2" type="ORF">TIFTF001_016062</name>
</gene>
<dbReference type="Proteomes" id="UP001187192">
    <property type="component" value="Unassembled WGS sequence"/>
</dbReference>
<dbReference type="AlphaFoldDB" id="A0AA88A9Y6"/>
<sequence length="172" mass="19380">MDDMINRWKSLAITEEEEDVVGLDDEDIAQGKAEMCHGLLGRLLTRKLFNILEDVSGDDHFPIGCERFTNVTRIQLHSLPPDNLNPRTAERIANVIERDENTVSAASGDGSSRRNWRWLARQAKGSGLAAFELSNLKRKSCSKEYNGGNGKKTCLARRDVTNSREPQPRREL</sequence>
<reference evidence="2" key="1">
    <citation type="submission" date="2023-07" db="EMBL/GenBank/DDBJ databases">
        <title>draft genome sequence of fig (Ficus carica).</title>
        <authorList>
            <person name="Takahashi T."/>
            <person name="Nishimura K."/>
        </authorList>
    </citation>
    <scope>NUCLEOTIDE SEQUENCE</scope>
</reference>
<proteinExistence type="predicted"/>
<accession>A0AA88A9Y6</accession>
<name>A0AA88A9Y6_FICCA</name>
<dbReference type="EMBL" id="BTGU01000024">
    <property type="protein sequence ID" value="GMN46897.1"/>
    <property type="molecule type" value="Genomic_DNA"/>
</dbReference>
<protein>
    <submittedName>
        <fullName evidence="2">Uncharacterized protein</fullName>
    </submittedName>
</protein>
<keyword evidence="3" id="KW-1185">Reference proteome</keyword>
<organism evidence="2 3">
    <name type="scientific">Ficus carica</name>
    <name type="common">Common fig</name>
    <dbReference type="NCBI Taxonomy" id="3494"/>
    <lineage>
        <taxon>Eukaryota</taxon>
        <taxon>Viridiplantae</taxon>
        <taxon>Streptophyta</taxon>
        <taxon>Embryophyta</taxon>
        <taxon>Tracheophyta</taxon>
        <taxon>Spermatophyta</taxon>
        <taxon>Magnoliopsida</taxon>
        <taxon>eudicotyledons</taxon>
        <taxon>Gunneridae</taxon>
        <taxon>Pentapetalae</taxon>
        <taxon>rosids</taxon>
        <taxon>fabids</taxon>
        <taxon>Rosales</taxon>
        <taxon>Moraceae</taxon>
        <taxon>Ficeae</taxon>
        <taxon>Ficus</taxon>
    </lineage>
</organism>
<comment type="caution">
    <text evidence="2">The sequence shown here is derived from an EMBL/GenBank/DDBJ whole genome shotgun (WGS) entry which is preliminary data.</text>
</comment>
<evidence type="ECO:0000256" key="1">
    <source>
        <dbReference type="SAM" id="MobiDB-lite"/>
    </source>
</evidence>
<evidence type="ECO:0000313" key="2">
    <source>
        <dbReference type="EMBL" id="GMN46897.1"/>
    </source>
</evidence>
<feature type="compositionally biased region" description="Basic and acidic residues" evidence="1">
    <location>
        <begin position="156"/>
        <end position="172"/>
    </location>
</feature>